<dbReference type="RefSeq" id="WP_200338600.1">
    <property type="nucleotide sequence ID" value="NZ_NRRL01000001.1"/>
</dbReference>
<evidence type="ECO:0000313" key="2">
    <source>
        <dbReference type="EMBL" id="MBK1666550.1"/>
    </source>
</evidence>
<protein>
    <submittedName>
        <fullName evidence="2">Uncharacterized protein</fullName>
    </submittedName>
</protein>
<accession>A0ABS1D861</accession>
<dbReference type="EMBL" id="NRRL01000001">
    <property type="protein sequence ID" value="MBK1666550.1"/>
    <property type="molecule type" value="Genomic_DNA"/>
</dbReference>
<name>A0ABS1D861_9PROT</name>
<keyword evidence="3" id="KW-1185">Reference proteome</keyword>
<comment type="caution">
    <text evidence="2">The sequence shown here is derived from an EMBL/GenBank/DDBJ whole genome shotgun (WGS) entry which is preliminary data.</text>
</comment>
<proteinExistence type="predicted"/>
<reference evidence="2 3" key="1">
    <citation type="journal article" date="2020" name="Microorganisms">
        <title>Osmotic Adaptation and Compatible Solute Biosynthesis of Phototrophic Bacteria as Revealed from Genome Analyses.</title>
        <authorList>
            <person name="Imhoff J.F."/>
            <person name="Rahn T."/>
            <person name="Kunzel S."/>
            <person name="Keller A."/>
            <person name="Neulinger S.C."/>
        </authorList>
    </citation>
    <scope>NUCLEOTIDE SEQUENCE [LARGE SCALE GENOMIC DNA]</scope>
    <source>
        <strain evidence="2 3">DSM 9895</strain>
    </source>
</reference>
<dbReference type="Proteomes" id="UP001296873">
    <property type="component" value="Unassembled WGS sequence"/>
</dbReference>
<gene>
    <name evidence="2" type="ORF">CKO28_00650</name>
</gene>
<evidence type="ECO:0000313" key="3">
    <source>
        <dbReference type="Proteomes" id="UP001296873"/>
    </source>
</evidence>
<organism evidence="2 3">
    <name type="scientific">Rhodovibrio sodomensis</name>
    <dbReference type="NCBI Taxonomy" id="1088"/>
    <lineage>
        <taxon>Bacteria</taxon>
        <taxon>Pseudomonadati</taxon>
        <taxon>Pseudomonadota</taxon>
        <taxon>Alphaproteobacteria</taxon>
        <taxon>Rhodospirillales</taxon>
        <taxon>Rhodovibrionaceae</taxon>
        <taxon>Rhodovibrio</taxon>
    </lineage>
</organism>
<evidence type="ECO:0000256" key="1">
    <source>
        <dbReference type="SAM" id="MobiDB-lite"/>
    </source>
</evidence>
<feature type="region of interest" description="Disordered" evidence="1">
    <location>
        <begin position="1"/>
        <end position="39"/>
    </location>
</feature>
<sequence>MGVVHSVQLEWESDSENAGATGRISAVDHEFPEDPGAWDDETEERWEHAMDHVHPAIVLLGHPETERPARTAYPQPWTVVMTYREPSGAGGFQRSYKMTGVRHVMARSEDEARRLAGHRINQDLTGSSFGGVEVTVIASLAGMLTPDGEEADEQRDPGLPVLVVEMAHGRIDSITADRAMRLLVVETDGAADVHLPVDATRSDVERTLDEHTPAWRAPDRIEMTSLVEDHGASWIAETRRKLSQRLDTV</sequence>